<dbReference type="PANTHER" id="PTHR10030">
    <property type="entry name" value="ALPHA-L-FUCOSIDASE"/>
    <property type="match status" value="1"/>
</dbReference>
<dbReference type="PIRSF" id="PIRSF001092">
    <property type="entry name" value="Alpha-L-fucosidase"/>
    <property type="match status" value="1"/>
</dbReference>
<gene>
    <name evidence="13" type="ORF">FJT64_000440</name>
</gene>
<accession>A0A6A4VYR7</accession>
<evidence type="ECO:0000256" key="2">
    <source>
        <dbReference type="ARBA" id="ARBA00007951"/>
    </source>
</evidence>
<dbReference type="InterPro" id="IPR057739">
    <property type="entry name" value="Glyco_hydro_29_N"/>
</dbReference>
<dbReference type="Pfam" id="PF01120">
    <property type="entry name" value="Alpha_L_fucos"/>
    <property type="match status" value="1"/>
</dbReference>
<dbReference type="PRINTS" id="PR00741">
    <property type="entry name" value="GLHYDRLASE29"/>
</dbReference>
<evidence type="ECO:0000256" key="4">
    <source>
        <dbReference type="ARBA" id="ARBA00022729"/>
    </source>
</evidence>
<dbReference type="InterPro" id="IPR000933">
    <property type="entry name" value="Glyco_hydro_29"/>
</dbReference>
<name>A0A6A4VYR7_AMPAM</name>
<dbReference type="PANTHER" id="PTHR10030:SF37">
    <property type="entry name" value="ALPHA-L-FUCOSIDASE-RELATED"/>
    <property type="match status" value="1"/>
</dbReference>
<sequence length="361" mass="41750">MKKNYRPGFTYQDFAAQFTTELFDPDYWADLLQKSGARYVVLTSKHHEGYTLWPSAVSWNWNSMDVGPKRDLVGDLASAVRNRTDLRFGVYHSLYEWYNPLYKNDRYYNRSDFVTMKTMPELKELVERYHPEVIWSDGDWTGMPEYWRSQEFLAWLYNDSPVKESVVTNDRWGSGTNCKHGGYYTCHDGYNPGTLQDHKFENCFTLDGAWGYRRDSPLASYKSIENTLYQVISTVSCGGNVLINVGPTKDGIIMPIFEERLTQLGEWLGLNGEAIYSSKPWTVQHDPTNSDVWYTQRGGYVYGISLKWPTDGFITMGSAPNVTECRLLGYDGVLEVENGRVMLPPLQKVKSQWAWVFKFEP</sequence>
<evidence type="ECO:0000256" key="5">
    <source>
        <dbReference type="ARBA" id="ARBA00022801"/>
    </source>
</evidence>
<keyword evidence="5" id="KW-0378">Hydrolase</keyword>
<evidence type="ECO:0000256" key="6">
    <source>
        <dbReference type="ARBA" id="ARBA00023180"/>
    </source>
</evidence>
<dbReference type="GO" id="GO:0004560">
    <property type="term" value="F:alpha-L-fucosidase activity"/>
    <property type="evidence" value="ECO:0007669"/>
    <property type="project" value="UniProtKB-EC"/>
</dbReference>
<dbReference type="AlphaFoldDB" id="A0A6A4VYR7"/>
<keyword evidence="4" id="KW-0732">Signal</keyword>
<dbReference type="Gene3D" id="3.20.20.80">
    <property type="entry name" value="Glycosidases"/>
    <property type="match status" value="1"/>
</dbReference>
<keyword evidence="7" id="KW-0326">Glycosidase</keyword>
<dbReference type="GO" id="GO:0016139">
    <property type="term" value="P:glycoside catabolic process"/>
    <property type="evidence" value="ECO:0007669"/>
    <property type="project" value="TreeGrafter"/>
</dbReference>
<dbReference type="EMBL" id="VIIS01001409">
    <property type="protein sequence ID" value="KAF0298813.1"/>
    <property type="molecule type" value="Genomic_DNA"/>
</dbReference>
<comment type="caution">
    <text evidence="13">The sequence shown here is derived from an EMBL/GenBank/DDBJ whole genome shotgun (WGS) entry which is preliminary data.</text>
</comment>
<comment type="function">
    <text evidence="1">Alpha-L-fucosidase is responsible for hydrolyzing the alpha-1,6-linked fucose joined to the reducing-end N-acetylglucosamine of the carbohydrate moieties of glycoproteins.</text>
</comment>
<reference evidence="13 14" key="1">
    <citation type="submission" date="2019-07" db="EMBL/GenBank/DDBJ databases">
        <title>Draft genome assembly of a fouling barnacle, Amphibalanus amphitrite (Darwin, 1854): The first reference genome for Thecostraca.</title>
        <authorList>
            <person name="Kim W."/>
        </authorList>
    </citation>
    <scope>NUCLEOTIDE SEQUENCE [LARGE SCALE GENOMIC DNA]</scope>
    <source>
        <strain evidence="13">SNU_AA5</strain>
        <tissue evidence="13">Soma without cirri and trophi</tissue>
    </source>
</reference>
<proteinExistence type="inferred from homology"/>
<keyword evidence="14" id="KW-1185">Reference proteome</keyword>
<evidence type="ECO:0000313" key="14">
    <source>
        <dbReference type="Proteomes" id="UP000440578"/>
    </source>
</evidence>
<evidence type="ECO:0000256" key="10">
    <source>
        <dbReference type="PIRSR" id="PIRSR001092-1"/>
    </source>
</evidence>
<evidence type="ECO:0000259" key="12">
    <source>
        <dbReference type="Pfam" id="PF16757"/>
    </source>
</evidence>
<evidence type="ECO:0000256" key="8">
    <source>
        <dbReference type="ARBA" id="ARBA00074133"/>
    </source>
</evidence>
<dbReference type="SUPFAM" id="SSF51445">
    <property type="entry name" value="(Trans)glycosidases"/>
    <property type="match status" value="1"/>
</dbReference>
<dbReference type="OrthoDB" id="6039950at2759"/>
<evidence type="ECO:0000256" key="3">
    <source>
        <dbReference type="ARBA" id="ARBA00012662"/>
    </source>
</evidence>
<dbReference type="EC" id="3.2.1.51" evidence="3"/>
<keyword evidence="6" id="KW-0325">Glycoprotein</keyword>
<evidence type="ECO:0000256" key="9">
    <source>
        <dbReference type="ARBA" id="ARBA00081661"/>
    </source>
</evidence>
<dbReference type="InterPro" id="IPR016286">
    <property type="entry name" value="FUC_metazoa-typ"/>
</dbReference>
<evidence type="ECO:0000256" key="1">
    <source>
        <dbReference type="ARBA" id="ARBA00004071"/>
    </source>
</evidence>
<feature type="domain" description="Alpha-L-fucosidase C-terminal" evidence="12">
    <location>
        <begin position="284"/>
        <end position="359"/>
    </location>
</feature>
<dbReference type="GO" id="GO:0006004">
    <property type="term" value="P:fucose metabolic process"/>
    <property type="evidence" value="ECO:0007669"/>
    <property type="project" value="InterPro"/>
</dbReference>
<feature type="domain" description="Glycoside hydrolase family 29 N-terminal" evidence="11">
    <location>
        <begin position="1"/>
        <end position="273"/>
    </location>
</feature>
<evidence type="ECO:0000256" key="7">
    <source>
        <dbReference type="ARBA" id="ARBA00023295"/>
    </source>
</evidence>
<dbReference type="InterPro" id="IPR017853">
    <property type="entry name" value="GH"/>
</dbReference>
<organism evidence="13 14">
    <name type="scientific">Amphibalanus amphitrite</name>
    <name type="common">Striped barnacle</name>
    <name type="synonym">Balanus amphitrite</name>
    <dbReference type="NCBI Taxonomy" id="1232801"/>
    <lineage>
        <taxon>Eukaryota</taxon>
        <taxon>Metazoa</taxon>
        <taxon>Ecdysozoa</taxon>
        <taxon>Arthropoda</taxon>
        <taxon>Crustacea</taxon>
        <taxon>Multicrustacea</taxon>
        <taxon>Cirripedia</taxon>
        <taxon>Thoracica</taxon>
        <taxon>Thoracicalcarea</taxon>
        <taxon>Balanomorpha</taxon>
        <taxon>Balanoidea</taxon>
        <taxon>Balanidae</taxon>
        <taxon>Amphibalaninae</taxon>
        <taxon>Amphibalanus</taxon>
    </lineage>
</organism>
<evidence type="ECO:0000313" key="13">
    <source>
        <dbReference type="EMBL" id="KAF0298813.1"/>
    </source>
</evidence>
<protein>
    <recommendedName>
        <fullName evidence="8">Putative alpha-L-fucosidase</fullName>
        <ecNumber evidence="3">3.2.1.51</ecNumber>
    </recommendedName>
    <alternativeName>
        <fullName evidence="9">Alpha-L-fucoside fucohydrolase</fullName>
    </alternativeName>
</protein>
<dbReference type="Pfam" id="PF16757">
    <property type="entry name" value="Fucosidase_C"/>
    <property type="match status" value="1"/>
</dbReference>
<dbReference type="GO" id="GO:0005764">
    <property type="term" value="C:lysosome"/>
    <property type="evidence" value="ECO:0007669"/>
    <property type="project" value="TreeGrafter"/>
</dbReference>
<comment type="similarity">
    <text evidence="2">Belongs to the glycosyl hydrolase 29 family.</text>
</comment>
<dbReference type="Proteomes" id="UP000440578">
    <property type="component" value="Unassembled WGS sequence"/>
</dbReference>
<dbReference type="FunFam" id="3.20.20.80:FF:000027">
    <property type="entry name" value="Alpha-L-fucosidase"/>
    <property type="match status" value="1"/>
</dbReference>
<dbReference type="InterPro" id="IPR031919">
    <property type="entry name" value="Fucosidase_C"/>
</dbReference>
<dbReference type="SMART" id="SM00812">
    <property type="entry name" value="Alpha_L_fucos"/>
    <property type="match status" value="1"/>
</dbReference>
<feature type="site" description="May be important for catalysis" evidence="10">
    <location>
        <position position="203"/>
    </location>
</feature>
<evidence type="ECO:0000259" key="11">
    <source>
        <dbReference type="Pfam" id="PF01120"/>
    </source>
</evidence>